<organism evidence="3 4">
    <name type="scientific">Achromobacter pestifer</name>
    <dbReference type="NCBI Taxonomy" id="1353889"/>
    <lineage>
        <taxon>Bacteria</taxon>
        <taxon>Pseudomonadati</taxon>
        <taxon>Pseudomonadota</taxon>
        <taxon>Betaproteobacteria</taxon>
        <taxon>Burkholderiales</taxon>
        <taxon>Alcaligenaceae</taxon>
        <taxon>Achromobacter</taxon>
    </lineage>
</organism>
<dbReference type="EMBL" id="CADIJX010000001">
    <property type="protein sequence ID" value="CAB3628427.1"/>
    <property type="molecule type" value="Genomic_DNA"/>
</dbReference>
<sequence length="322" mass="34519">MRPASDAPREAAAKWFARARSGEWDAAGQAELDAWLAADPRHAYEYRVLESIWQAAADVPADRLRALAEPRRRVSSAGRRQVLTLSLTALAVGAGVLFWQQQQPPSLQTADYQTAPGERRVVALPDGSSVELNSRTHLKLRFDASLRQVELVTGEALFSVEKDAGRPFVVDAGLGSATVTGTRFDVRRDAEDMRVVVESGSVRVAGRQDGAGQAVSITPGFGARVSAGGKVEAPQAVQVASALAWRAGQIVFSDTDLASAVREVSRYREQAVVLGEGAGLADLRLTSVFRIDDTDAFLTALPHILPVTVRKLADGRAVVQGR</sequence>
<dbReference type="RefSeq" id="WP_175173029.1">
    <property type="nucleotide sequence ID" value="NZ_CADIJX010000001.1"/>
</dbReference>
<gene>
    <name evidence="3" type="primary">fecR_1</name>
    <name evidence="3" type="ORF">LMG3431_00709</name>
</gene>
<feature type="domain" description="FecR N-terminal" evidence="2">
    <location>
        <begin position="10"/>
        <end position="50"/>
    </location>
</feature>
<evidence type="ECO:0000259" key="1">
    <source>
        <dbReference type="Pfam" id="PF04773"/>
    </source>
</evidence>
<dbReference type="InterPro" id="IPR032623">
    <property type="entry name" value="FecR_N"/>
</dbReference>
<dbReference type="PANTHER" id="PTHR30273">
    <property type="entry name" value="PERIPLASMIC SIGNAL SENSOR AND SIGMA FACTOR ACTIVATOR FECR-RELATED"/>
    <property type="match status" value="1"/>
</dbReference>
<evidence type="ECO:0000313" key="4">
    <source>
        <dbReference type="Proteomes" id="UP000494108"/>
    </source>
</evidence>
<dbReference type="PIRSF" id="PIRSF018266">
    <property type="entry name" value="FecR"/>
    <property type="match status" value="1"/>
</dbReference>
<accession>A0A6S6Z3M8</accession>
<dbReference type="Pfam" id="PF04773">
    <property type="entry name" value="FecR"/>
    <property type="match status" value="1"/>
</dbReference>
<dbReference type="InterPro" id="IPR006860">
    <property type="entry name" value="FecR"/>
</dbReference>
<dbReference type="Pfam" id="PF16220">
    <property type="entry name" value="DUF4880"/>
    <property type="match status" value="1"/>
</dbReference>
<proteinExistence type="predicted"/>
<name>A0A6S6Z3M8_9BURK</name>
<dbReference type="Proteomes" id="UP000494108">
    <property type="component" value="Unassembled WGS sequence"/>
</dbReference>
<dbReference type="InterPro" id="IPR012373">
    <property type="entry name" value="Ferrdict_sens_TM"/>
</dbReference>
<keyword evidence="4" id="KW-1185">Reference proteome</keyword>
<reference evidence="3 4" key="1">
    <citation type="submission" date="2020-04" db="EMBL/GenBank/DDBJ databases">
        <authorList>
            <person name="De Canck E."/>
        </authorList>
    </citation>
    <scope>NUCLEOTIDE SEQUENCE [LARGE SCALE GENOMIC DNA]</scope>
    <source>
        <strain evidence="3 4">LMG 3431</strain>
    </source>
</reference>
<evidence type="ECO:0000259" key="2">
    <source>
        <dbReference type="Pfam" id="PF16220"/>
    </source>
</evidence>
<dbReference type="GO" id="GO:0016989">
    <property type="term" value="F:sigma factor antagonist activity"/>
    <property type="evidence" value="ECO:0007669"/>
    <property type="project" value="TreeGrafter"/>
</dbReference>
<feature type="domain" description="FecR protein" evidence="1">
    <location>
        <begin position="111"/>
        <end position="203"/>
    </location>
</feature>
<dbReference type="Gene3D" id="2.60.120.1440">
    <property type="match status" value="1"/>
</dbReference>
<evidence type="ECO:0000313" key="3">
    <source>
        <dbReference type="EMBL" id="CAB3628427.1"/>
    </source>
</evidence>
<dbReference type="PANTHER" id="PTHR30273:SF2">
    <property type="entry name" value="PROTEIN FECR"/>
    <property type="match status" value="1"/>
</dbReference>
<dbReference type="AlphaFoldDB" id="A0A6S6Z3M8"/>
<protein>
    <submittedName>
        <fullName evidence="3">Protein FecR</fullName>
    </submittedName>
</protein>